<evidence type="ECO:0000313" key="2">
    <source>
        <dbReference type="EMBL" id="KKW24110.1"/>
    </source>
</evidence>
<dbReference type="EMBL" id="LCQW01000011">
    <property type="protein sequence ID" value="KKW24110.1"/>
    <property type="molecule type" value="Genomic_DNA"/>
</dbReference>
<feature type="chain" id="PRO_5002540613" description="Secreted protein" evidence="1">
    <location>
        <begin position="23"/>
        <end position="152"/>
    </location>
</feature>
<evidence type="ECO:0000256" key="1">
    <source>
        <dbReference type="SAM" id="SignalP"/>
    </source>
</evidence>
<comment type="caution">
    <text evidence="2">The sequence shown here is derived from an EMBL/GenBank/DDBJ whole genome shotgun (WGS) entry which is preliminary data.</text>
</comment>
<dbReference type="Proteomes" id="UP000034273">
    <property type="component" value="Unassembled WGS sequence"/>
</dbReference>
<sequence>MRAILFVAAVAAMIFATAPVSAGQPPQAPINPTVRCQGLNTPCALQPPPVRVNVGNPYAERRMPPQGQNYRMPFTQQNVGGRQMVILPQHRGSMGTETHRVPAVVQRSHRPSGPLWEEHVAGCEAKGLNPNVRLANGDYNCHREPRLTIREW</sequence>
<protein>
    <recommendedName>
        <fullName evidence="4">Secreted protein</fullName>
    </recommendedName>
</protein>
<feature type="signal peptide" evidence="1">
    <location>
        <begin position="1"/>
        <end position="22"/>
    </location>
</feature>
<dbReference type="STRING" id="1618671.UY67_C0011G0032"/>
<organism evidence="2 3">
    <name type="scientific">Candidatus Kaiserbacteria bacterium GW2011_GWA2_52_12</name>
    <dbReference type="NCBI Taxonomy" id="1618671"/>
    <lineage>
        <taxon>Bacteria</taxon>
        <taxon>Candidatus Kaiseribacteriota</taxon>
    </lineage>
</organism>
<gene>
    <name evidence="2" type="ORF">UY67_C0011G0032</name>
</gene>
<keyword evidence="1" id="KW-0732">Signal</keyword>
<proteinExistence type="predicted"/>
<reference evidence="2 3" key="1">
    <citation type="journal article" date="2015" name="Nature">
        <title>rRNA introns, odd ribosomes, and small enigmatic genomes across a large radiation of phyla.</title>
        <authorList>
            <person name="Brown C.T."/>
            <person name="Hug L.A."/>
            <person name="Thomas B.C."/>
            <person name="Sharon I."/>
            <person name="Castelle C.J."/>
            <person name="Singh A."/>
            <person name="Wilkins M.J."/>
            <person name="Williams K.H."/>
            <person name="Banfield J.F."/>
        </authorList>
    </citation>
    <scope>NUCLEOTIDE SEQUENCE [LARGE SCALE GENOMIC DNA]</scope>
</reference>
<evidence type="ECO:0008006" key="4">
    <source>
        <dbReference type="Google" id="ProtNLM"/>
    </source>
</evidence>
<dbReference type="AlphaFoldDB" id="A0A0G1WZV5"/>
<evidence type="ECO:0000313" key="3">
    <source>
        <dbReference type="Proteomes" id="UP000034273"/>
    </source>
</evidence>
<accession>A0A0G1WZV5</accession>
<name>A0A0G1WZV5_9BACT</name>